<keyword evidence="4 10" id="KW-0812">Transmembrane</keyword>
<dbReference type="InterPro" id="IPR037673">
    <property type="entry name" value="MSC/AndL"/>
</dbReference>
<evidence type="ECO:0000313" key="12">
    <source>
        <dbReference type="Proteomes" id="UP001212841"/>
    </source>
</evidence>
<feature type="compositionally biased region" description="Basic and acidic residues" evidence="9">
    <location>
        <begin position="1"/>
        <end position="10"/>
    </location>
</feature>
<dbReference type="Pfam" id="PF01741">
    <property type="entry name" value="MscL"/>
    <property type="match status" value="1"/>
</dbReference>
<sequence>MSNNQEHEPLLNRARRLSGSAGNTARSTWSDFREFIHRGNAVDLAIGVVIGAAFSKIVNSIVDDLLFPVLSLFIGQQLEHAFLILRGADLNSERCQKEDYAEMCKNPKTIDEAHTVGAVTWNWGHFIQALVNFFIISLLLFFIIKGYTATTHRKSKFLKKLKECPYCLEDVPLKALKCKFCGSEQPPAEHSA</sequence>
<feature type="transmembrane region" description="Helical" evidence="10">
    <location>
        <begin position="41"/>
        <end position="62"/>
    </location>
</feature>
<dbReference type="AlphaFoldDB" id="A0AAD5S314"/>
<dbReference type="InterPro" id="IPR036019">
    <property type="entry name" value="MscL_channel"/>
</dbReference>
<dbReference type="InterPro" id="IPR001185">
    <property type="entry name" value="MS_channel"/>
</dbReference>
<proteinExistence type="predicted"/>
<dbReference type="PANTHER" id="PTHR30266:SF2">
    <property type="entry name" value="LARGE-CONDUCTANCE MECHANOSENSITIVE CHANNEL"/>
    <property type="match status" value="1"/>
</dbReference>
<evidence type="ECO:0000256" key="7">
    <source>
        <dbReference type="ARBA" id="ARBA00023136"/>
    </source>
</evidence>
<dbReference type="GO" id="GO:0016020">
    <property type="term" value="C:membrane"/>
    <property type="evidence" value="ECO:0007669"/>
    <property type="project" value="UniProtKB-SubCell"/>
</dbReference>
<keyword evidence="2" id="KW-0813">Transport</keyword>
<dbReference type="GO" id="GO:0008381">
    <property type="term" value="F:mechanosensitive monoatomic ion channel activity"/>
    <property type="evidence" value="ECO:0007669"/>
    <property type="project" value="InterPro"/>
</dbReference>
<dbReference type="EMBL" id="JADGJD010001643">
    <property type="protein sequence ID" value="KAJ3039355.1"/>
    <property type="molecule type" value="Genomic_DNA"/>
</dbReference>
<keyword evidence="7 10" id="KW-0472">Membrane</keyword>
<organism evidence="11 12">
    <name type="scientific">Rhizophlyctis rosea</name>
    <dbReference type="NCBI Taxonomy" id="64517"/>
    <lineage>
        <taxon>Eukaryota</taxon>
        <taxon>Fungi</taxon>
        <taxon>Fungi incertae sedis</taxon>
        <taxon>Chytridiomycota</taxon>
        <taxon>Chytridiomycota incertae sedis</taxon>
        <taxon>Chytridiomycetes</taxon>
        <taxon>Rhizophlyctidales</taxon>
        <taxon>Rhizophlyctidaceae</taxon>
        <taxon>Rhizophlyctis</taxon>
    </lineage>
</organism>
<evidence type="ECO:0008006" key="13">
    <source>
        <dbReference type="Google" id="ProtNLM"/>
    </source>
</evidence>
<gene>
    <name evidence="11" type="ORF">HK097_002860</name>
</gene>
<evidence type="ECO:0000313" key="11">
    <source>
        <dbReference type="EMBL" id="KAJ3039355.1"/>
    </source>
</evidence>
<protein>
    <recommendedName>
        <fullName evidence="13">Large-conductance mechanosensitive channel</fullName>
    </recommendedName>
</protein>
<keyword evidence="3" id="KW-1003">Cell membrane</keyword>
<evidence type="ECO:0000256" key="10">
    <source>
        <dbReference type="SAM" id="Phobius"/>
    </source>
</evidence>
<dbReference type="PANTHER" id="PTHR30266">
    <property type="entry name" value="MECHANOSENSITIVE CHANNEL MSCL"/>
    <property type="match status" value="1"/>
</dbReference>
<accession>A0AAD5S314</accession>
<evidence type="ECO:0000256" key="4">
    <source>
        <dbReference type="ARBA" id="ARBA00022692"/>
    </source>
</evidence>
<dbReference type="SUPFAM" id="SSF81330">
    <property type="entry name" value="Gated mechanosensitive channel"/>
    <property type="match status" value="1"/>
</dbReference>
<keyword evidence="6" id="KW-0406">Ion transport</keyword>
<reference evidence="11" key="1">
    <citation type="submission" date="2020-05" db="EMBL/GenBank/DDBJ databases">
        <title>Phylogenomic resolution of chytrid fungi.</title>
        <authorList>
            <person name="Stajich J.E."/>
            <person name="Amses K."/>
            <person name="Simmons R."/>
            <person name="Seto K."/>
            <person name="Myers J."/>
            <person name="Bonds A."/>
            <person name="Quandt C.A."/>
            <person name="Barry K."/>
            <person name="Liu P."/>
            <person name="Grigoriev I."/>
            <person name="Longcore J.E."/>
            <person name="James T.Y."/>
        </authorList>
    </citation>
    <scope>NUCLEOTIDE SEQUENCE</scope>
    <source>
        <strain evidence="11">JEL0318</strain>
    </source>
</reference>
<keyword evidence="8" id="KW-0407">Ion channel</keyword>
<dbReference type="NCBIfam" id="TIGR00220">
    <property type="entry name" value="mscL"/>
    <property type="match status" value="1"/>
</dbReference>
<evidence type="ECO:0000256" key="1">
    <source>
        <dbReference type="ARBA" id="ARBA00004141"/>
    </source>
</evidence>
<comment type="subcellular location">
    <subcellularLocation>
        <location evidence="1">Membrane</location>
        <topology evidence="1">Multi-pass membrane protein</topology>
    </subcellularLocation>
</comment>
<evidence type="ECO:0000256" key="2">
    <source>
        <dbReference type="ARBA" id="ARBA00022448"/>
    </source>
</evidence>
<dbReference type="Gene3D" id="1.10.1200.120">
    <property type="entry name" value="Large-conductance mechanosensitive channel, MscL, domain 1"/>
    <property type="match status" value="1"/>
</dbReference>
<evidence type="ECO:0000256" key="8">
    <source>
        <dbReference type="ARBA" id="ARBA00023303"/>
    </source>
</evidence>
<feature type="transmembrane region" description="Helical" evidence="10">
    <location>
        <begin position="126"/>
        <end position="144"/>
    </location>
</feature>
<evidence type="ECO:0000256" key="3">
    <source>
        <dbReference type="ARBA" id="ARBA00022475"/>
    </source>
</evidence>
<keyword evidence="5 10" id="KW-1133">Transmembrane helix</keyword>
<feature type="region of interest" description="Disordered" evidence="9">
    <location>
        <begin position="1"/>
        <end position="25"/>
    </location>
</feature>
<dbReference type="Proteomes" id="UP001212841">
    <property type="component" value="Unassembled WGS sequence"/>
</dbReference>
<evidence type="ECO:0000256" key="6">
    <source>
        <dbReference type="ARBA" id="ARBA00023065"/>
    </source>
</evidence>
<keyword evidence="12" id="KW-1185">Reference proteome</keyword>
<name>A0AAD5S314_9FUNG</name>
<evidence type="ECO:0000256" key="9">
    <source>
        <dbReference type="SAM" id="MobiDB-lite"/>
    </source>
</evidence>
<comment type="caution">
    <text evidence="11">The sequence shown here is derived from an EMBL/GenBank/DDBJ whole genome shotgun (WGS) entry which is preliminary data.</text>
</comment>
<evidence type="ECO:0000256" key="5">
    <source>
        <dbReference type="ARBA" id="ARBA00022989"/>
    </source>
</evidence>